<dbReference type="EMBL" id="JBBPBM010000072">
    <property type="protein sequence ID" value="KAK8512550.1"/>
    <property type="molecule type" value="Genomic_DNA"/>
</dbReference>
<gene>
    <name evidence="2" type="ORF">V6N12_075125</name>
</gene>
<accession>A0ABR2BZL1</accession>
<evidence type="ECO:0000313" key="2">
    <source>
        <dbReference type="EMBL" id="KAK8512550.1"/>
    </source>
</evidence>
<sequence>MRFDDRVQPTHLGSRLTTKDGEPSSKKTNQKFLETSRLGVRSSPLLMQILYPEIDCKSTKRCVIIQSRVVWQTETYHLLFPFILHTPCAAPLRFNSKVPSVKSLPFLVCRPRLSCYYGLWGQPFSDVVSISRLDFRKVSAFISLG</sequence>
<dbReference type="Proteomes" id="UP001472677">
    <property type="component" value="Unassembled WGS sequence"/>
</dbReference>
<reference evidence="2 3" key="1">
    <citation type="journal article" date="2024" name="G3 (Bethesda)">
        <title>Genome assembly of Hibiscus sabdariffa L. provides insights into metabolisms of medicinal natural products.</title>
        <authorList>
            <person name="Kim T."/>
        </authorList>
    </citation>
    <scope>NUCLEOTIDE SEQUENCE [LARGE SCALE GENOMIC DNA]</scope>
    <source>
        <strain evidence="2">TK-2024</strain>
        <tissue evidence="2">Old leaves</tissue>
    </source>
</reference>
<feature type="region of interest" description="Disordered" evidence="1">
    <location>
        <begin position="1"/>
        <end position="28"/>
    </location>
</feature>
<evidence type="ECO:0000313" key="3">
    <source>
        <dbReference type="Proteomes" id="UP001472677"/>
    </source>
</evidence>
<protein>
    <submittedName>
        <fullName evidence="2">Uncharacterized protein</fullName>
    </submittedName>
</protein>
<comment type="caution">
    <text evidence="2">The sequence shown here is derived from an EMBL/GenBank/DDBJ whole genome shotgun (WGS) entry which is preliminary data.</text>
</comment>
<proteinExistence type="predicted"/>
<organism evidence="2 3">
    <name type="scientific">Hibiscus sabdariffa</name>
    <name type="common">roselle</name>
    <dbReference type="NCBI Taxonomy" id="183260"/>
    <lineage>
        <taxon>Eukaryota</taxon>
        <taxon>Viridiplantae</taxon>
        <taxon>Streptophyta</taxon>
        <taxon>Embryophyta</taxon>
        <taxon>Tracheophyta</taxon>
        <taxon>Spermatophyta</taxon>
        <taxon>Magnoliopsida</taxon>
        <taxon>eudicotyledons</taxon>
        <taxon>Gunneridae</taxon>
        <taxon>Pentapetalae</taxon>
        <taxon>rosids</taxon>
        <taxon>malvids</taxon>
        <taxon>Malvales</taxon>
        <taxon>Malvaceae</taxon>
        <taxon>Malvoideae</taxon>
        <taxon>Hibiscus</taxon>
    </lineage>
</organism>
<evidence type="ECO:0000256" key="1">
    <source>
        <dbReference type="SAM" id="MobiDB-lite"/>
    </source>
</evidence>
<name>A0ABR2BZL1_9ROSI</name>
<keyword evidence="3" id="KW-1185">Reference proteome</keyword>